<evidence type="ECO:0000313" key="3">
    <source>
        <dbReference type="Proteomes" id="UP000220768"/>
    </source>
</evidence>
<sequence>MSNTARLSLTRWPITSPLGALFPVTGPDADIREGKQRDRSSSCISLRTLEAAFDAFSITHGQTLSFHHHYRDGDRLLNAVLSIASRRRIKGLTIAASSIFNTHAPLASLIEDGTVANVITDYIRGPVAEVIREGKLQGVALLQSHGGRARAISSHQLKIDVAFVGASLATRDGNATGRIGAAACGPLGYAAVDAAYARTTIVVAHELRNAPLALIDIPAHFVDAVVQYDSPGLVSGISSGTTIPSLSPTARKIASLTADFIEASGLLKQGISLQSGAGGYSLAAVPIIGERMSQAGVCGSFMSGGITGAHVAMLQNGLFEEIRDVQCFDSAAVASSAVHPRHRMMTAAEYASPIHPSPVVNGLSVMLLGAAEVDCAFNVNVVNGANGRILGGPGGHPDTAQGAKLSIVTTELTGGGFAKIVPSVRTVCTEGEHIDAIVTDVGIAVNPARQDLVEDLRRSGLPMFDIKALQKMAEDLATSKPVPMAEAPTLFVEHRGGRILDWA</sequence>
<dbReference type="GO" id="GO:0006084">
    <property type="term" value="P:acetyl-CoA metabolic process"/>
    <property type="evidence" value="ECO:0007669"/>
    <property type="project" value="InterPro"/>
</dbReference>
<dbReference type="RefSeq" id="WP_097614728.1">
    <property type="nucleotide sequence ID" value="NZ_ML133770.1"/>
</dbReference>
<protein>
    <submittedName>
        <fullName evidence="1">Citrate CoA-transferase</fullName>
    </submittedName>
</protein>
<accession>A0A432NNY5</accession>
<evidence type="ECO:0000313" key="2">
    <source>
        <dbReference type="EMBL" id="RUM01176.1"/>
    </source>
</evidence>
<evidence type="ECO:0000313" key="4">
    <source>
        <dbReference type="Proteomes" id="UP000278081"/>
    </source>
</evidence>
<accession>A0A2A6J705</accession>
<dbReference type="GO" id="GO:0005737">
    <property type="term" value="C:cytoplasm"/>
    <property type="evidence" value="ECO:0007669"/>
    <property type="project" value="InterPro"/>
</dbReference>
<dbReference type="Proteomes" id="UP000278081">
    <property type="component" value="Unassembled WGS sequence"/>
</dbReference>
<dbReference type="PANTHER" id="PTHR40596">
    <property type="entry name" value="CITRATE LYASE ALPHA CHAIN"/>
    <property type="match status" value="1"/>
</dbReference>
<dbReference type="InterPro" id="IPR006472">
    <property type="entry name" value="Citrate_lyase_asu"/>
</dbReference>
<comment type="caution">
    <text evidence="1">The sequence shown here is derived from an EMBL/GenBank/DDBJ whole genome shotgun (WGS) entry which is preliminary data.</text>
</comment>
<proteinExistence type="predicted"/>
<dbReference type="Proteomes" id="UP000220768">
    <property type="component" value="Unassembled WGS sequence"/>
</dbReference>
<dbReference type="InterPro" id="IPR037171">
    <property type="entry name" value="NagB/RpiA_transferase-like"/>
</dbReference>
<dbReference type="OrthoDB" id="9767643at2"/>
<keyword evidence="1" id="KW-0808">Transferase</keyword>
<dbReference type="PANTHER" id="PTHR40596:SF1">
    <property type="entry name" value="CITRATE LYASE ALPHA CHAIN"/>
    <property type="match status" value="1"/>
</dbReference>
<dbReference type="Pfam" id="PF04223">
    <property type="entry name" value="CitF"/>
    <property type="match status" value="1"/>
</dbReference>
<keyword evidence="3" id="KW-1185">Reference proteome</keyword>
<dbReference type="GO" id="GO:0008814">
    <property type="term" value="F:citrate CoA-transferase activity"/>
    <property type="evidence" value="ECO:0007669"/>
    <property type="project" value="InterPro"/>
</dbReference>
<name>A0A2A6J705_9HYPH</name>
<reference evidence="1 3" key="1">
    <citation type="submission" date="2017-09" db="EMBL/GenBank/DDBJ databases">
        <title>Comparative genomics of rhizobia isolated from Phaseolus vulgaris in China.</title>
        <authorList>
            <person name="Tong W."/>
        </authorList>
    </citation>
    <scope>NUCLEOTIDE SEQUENCE [LARGE SCALE GENOMIC DNA]</scope>
    <source>
        <strain evidence="1 3">C5</strain>
    </source>
</reference>
<dbReference type="EMBL" id="RJTJ01000023">
    <property type="protein sequence ID" value="RUM01176.1"/>
    <property type="molecule type" value="Genomic_DNA"/>
</dbReference>
<reference evidence="2 4" key="2">
    <citation type="submission" date="2018-11" db="EMBL/GenBank/DDBJ databases">
        <title>Rhizobium chutanense sp. nov., isolated from root nodules of Phaseolus vulgaris in China.</title>
        <authorList>
            <person name="Huo Y."/>
        </authorList>
    </citation>
    <scope>NUCLEOTIDE SEQUENCE [LARGE SCALE GENOMIC DNA]</scope>
    <source>
        <strain evidence="2 4">C16</strain>
    </source>
</reference>
<dbReference type="SUPFAM" id="SSF100950">
    <property type="entry name" value="NagB/RpiA/CoA transferase-like"/>
    <property type="match status" value="2"/>
</dbReference>
<dbReference type="Gene3D" id="3.40.1080.10">
    <property type="entry name" value="Glutaconate Coenzyme A-transferase"/>
    <property type="match status" value="2"/>
</dbReference>
<evidence type="ECO:0000313" key="1">
    <source>
        <dbReference type="EMBL" id="PDT01634.1"/>
    </source>
</evidence>
<dbReference type="GO" id="GO:0009346">
    <property type="term" value="C:ATP-independent citrate lyase complex"/>
    <property type="evidence" value="ECO:0007669"/>
    <property type="project" value="InterPro"/>
</dbReference>
<organism evidence="1 3">
    <name type="scientific">Rhizobium chutanense</name>
    <dbReference type="NCBI Taxonomy" id="2035448"/>
    <lineage>
        <taxon>Bacteria</taxon>
        <taxon>Pseudomonadati</taxon>
        <taxon>Pseudomonadota</taxon>
        <taxon>Alphaproteobacteria</taxon>
        <taxon>Hyphomicrobiales</taxon>
        <taxon>Rhizobiaceae</taxon>
        <taxon>Rhizobium/Agrobacterium group</taxon>
        <taxon>Rhizobium</taxon>
    </lineage>
</organism>
<dbReference type="EMBL" id="NWSV01000021">
    <property type="protein sequence ID" value="PDT01634.1"/>
    <property type="molecule type" value="Genomic_DNA"/>
</dbReference>
<gene>
    <name evidence="1" type="ORF">CO666_24415</name>
    <name evidence="2" type="ORF">EFR84_23255</name>
</gene>
<dbReference type="AlphaFoldDB" id="A0A2A6J705"/>